<dbReference type="Proteomes" id="UP000184048">
    <property type="component" value="Unassembled WGS sequence"/>
</dbReference>
<dbReference type="CDD" id="cd16917">
    <property type="entry name" value="HATPase_UhpB-NarQ-NarX-like"/>
    <property type="match status" value="1"/>
</dbReference>
<protein>
    <recommendedName>
        <fullName evidence="2">histidine kinase</fullName>
        <ecNumber evidence="2">2.7.13.3</ecNumber>
    </recommendedName>
</protein>
<keyword evidence="3" id="KW-0597">Phosphoprotein</keyword>
<comment type="catalytic activity">
    <reaction evidence="1">
        <text>ATP + protein L-histidine = ADP + protein N-phospho-L-histidine.</text>
        <dbReference type="EC" id="2.7.13.3"/>
    </reaction>
</comment>
<keyword evidence="9" id="KW-1133">Transmembrane helix</keyword>
<accession>A0A1M4ZG40</accession>
<feature type="transmembrane region" description="Helical" evidence="9">
    <location>
        <begin position="6"/>
        <end position="27"/>
    </location>
</feature>
<evidence type="ECO:0000256" key="3">
    <source>
        <dbReference type="ARBA" id="ARBA00022553"/>
    </source>
</evidence>
<keyword evidence="9" id="KW-0812">Transmembrane</keyword>
<evidence type="ECO:0000256" key="9">
    <source>
        <dbReference type="SAM" id="Phobius"/>
    </source>
</evidence>
<name>A0A1M4ZG40_9BACT</name>
<keyword evidence="6 11" id="KW-0418">Kinase</keyword>
<dbReference type="GO" id="GO:0000155">
    <property type="term" value="F:phosphorelay sensor kinase activity"/>
    <property type="evidence" value="ECO:0007669"/>
    <property type="project" value="InterPro"/>
</dbReference>
<dbReference type="GO" id="GO:0046983">
    <property type="term" value="F:protein dimerization activity"/>
    <property type="evidence" value="ECO:0007669"/>
    <property type="project" value="InterPro"/>
</dbReference>
<evidence type="ECO:0000256" key="6">
    <source>
        <dbReference type="ARBA" id="ARBA00022777"/>
    </source>
</evidence>
<dbReference type="Pfam" id="PF02518">
    <property type="entry name" value="HATPase_c"/>
    <property type="match status" value="1"/>
</dbReference>
<evidence type="ECO:0000256" key="8">
    <source>
        <dbReference type="ARBA" id="ARBA00023012"/>
    </source>
</evidence>
<dbReference type="SMART" id="SM00387">
    <property type="entry name" value="HATPase_c"/>
    <property type="match status" value="1"/>
</dbReference>
<proteinExistence type="predicted"/>
<evidence type="ECO:0000256" key="4">
    <source>
        <dbReference type="ARBA" id="ARBA00022679"/>
    </source>
</evidence>
<organism evidence="11 12">
    <name type="scientific">Flavisolibacter ginsengisoli DSM 18119</name>
    <dbReference type="NCBI Taxonomy" id="1121884"/>
    <lineage>
        <taxon>Bacteria</taxon>
        <taxon>Pseudomonadati</taxon>
        <taxon>Bacteroidota</taxon>
        <taxon>Chitinophagia</taxon>
        <taxon>Chitinophagales</taxon>
        <taxon>Chitinophagaceae</taxon>
        <taxon>Flavisolibacter</taxon>
    </lineage>
</organism>
<keyword evidence="5" id="KW-0547">Nucleotide-binding</keyword>
<dbReference type="GO" id="GO:0005524">
    <property type="term" value="F:ATP binding"/>
    <property type="evidence" value="ECO:0007669"/>
    <property type="project" value="UniProtKB-KW"/>
</dbReference>
<dbReference type="AlphaFoldDB" id="A0A1M4ZG40"/>
<dbReference type="GO" id="GO:0016020">
    <property type="term" value="C:membrane"/>
    <property type="evidence" value="ECO:0007669"/>
    <property type="project" value="InterPro"/>
</dbReference>
<dbReference type="STRING" id="1121884.SAMN02745131_01931"/>
<keyword evidence="8" id="KW-0902">Two-component regulatory system</keyword>
<evidence type="ECO:0000259" key="10">
    <source>
        <dbReference type="PROSITE" id="PS50109"/>
    </source>
</evidence>
<dbReference type="EMBL" id="FQUU01000007">
    <property type="protein sequence ID" value="SHF17013.1"/>
    <property type="molecule type" value="Genomic_DNA"/>
</dbReference>
<dbReference type="Gene3D" id="3.30.565.10">
    <property type="entry name" value="Histidine kinase-like ATPase, C-terminal domain"/>
    <property type="match status" value="1"/>
</dbReference>
<dbReference type="InterPro" id="IPR011712">
    <property type="entry name" value="Sig_transdc_His_kin_sub3_dim/P"/>
</dbReference>
<evidence type="ECO:0000256" key="2">
    <source>
        <dbReference type="ARBA" id="ARBA00012438"/>
    </source>
</evidence>
<evidence type="ECO:0000256" key="7">
    <source>
        <dbReference type="ARBA" id="ARBA00022840"/>
    </source>
</evidence>
<keyword evidence="7" id="KW-0067">ATP-binding</keyword>
<dbReference type="RefSeq" id="WP_072835135.1">
    <property type="nucleotide sequence ID" value="NZ_FQUU01000007.1"/>
</dbReference>
<evidence type="ECO:0000313" key="12">
    <source>
        <dbReference type="Proteomes" id="UP000184048"/>
    </source>
</evidence>
<gene>
    <name evidence="11" type="ORF">SAMN02745131_01931</name>
</gene>
<dbReference type="Gene3D" id="1.20.5.1930">
    <property type="match status" value="1"/>
</dbReference>
<dbReference type="InterPro" id="IPR036890">
    <property type="entry name" value="HATPase_C_sf"/>
</dbReference>
<dbReference type="PROSITE" id="PS50109">
    <property type="entry name" value="HIS_KIN"/>
    <property type="match status" value="1"/>
</dbReference>
<keyword evidence="12" id="KW-1185">Reference proteome</keyword>
<dbReference type="InterPro" id="IPR003594">
    <property type="entry name" value="HATPase_dom"/>
</dbReference>
<reference evidence="11 12" key="1">
    <citation type="submission" date="2016-11" db="EMBL/GenBank/DDBJ databases">
        <authorList>
            <person name="Jaros S."/>
            <person name="Januszkiewicz K."/>
            <person name="Wedrychowicz H."/>
        </authorList>
    </citation>
    <scope>NUCLEOTIDE SEQUENCE [LARGE SCALE GENOMIC DNA]</scope>
    <source>
        <strain evidence="11 12">DSM 18119</strain>
    </source>
</reference>
<evidence type="ECO:0000313" key="11">
    <source>
        <dbReference type="EMBL" id="SHF17013.1"/>
    </source>
</evidence>
<sequence length="258" mass="28647">MDTKIIIVIGAAVFALLVITFLFRFILLYQKKSIAFTSEKKLMETKFQQEILLSQLEIQEQTLKNISQEIHDNIGQTLSLVKLNLNTIDMEKPAVIPQKVDNSKQLVGKAITDLRSLSKKLHSDSILAAGLLKAIEFELGLVEKSGVFQTSFKINGDPVILDAQKELILFRIVQEAMNNIIKHAHASTIAISANFAHNHLQLLIDDNGNGFKLPLEQGDINRGIGLRSMENRVKLLNGQFAIETAPAKGTQIQISVPI</sequence>
<keyword evidence="9" id="KW-0472">Membrane</keyword>
<dbReference type="PANTHER" id="PTHR24421">
    <property type="entry name" value="NITRATE/NITRITE SENSOR PROTEIN NARX-RELATED"/>
    <property type="match status" value="1"/>
</dbReference>
<evidence type="ECO:0000256" key="5">
    <source>
        <dbReference type="ARBA" id="ARBA00022741"/>
    </source>
</evidence>
<dbReference type="OrthoDB" id="9760839at2"/>
<dbReference type="Pfam" id="PF07730">
    <property type="entry name" value="HisKA_3"/>
    <property type="match status" value="1"/>
</dbReference>
<dbReference type="InterPro" id="IPR005467">
    <property type="entry name" value="His_kinase_dom"/>
</dbReference>
<dbReference type="InterPro" id="IPR050482">
    <property type="entry name" value="Sensor_HK_TwoCompSys"/>
</dbReference>
<keyword evidence="4" id="KW-0808">Transferase</keyword>
<feature type="domain" description="Histidine kinase" evidence="10">
    <location>
        <begin position="65"/>
        <end position="258"/>
    </location>
</feature>
<dbReference type="PANTHER" id="PTHR24421:SF10">
    <property type="entry name" value="NITRATE_NITRITE SENSOR PROTEIN NARQ"/>
    <property type="match status" value="1"/>
</dbReference>
<dbReference type="SUPFAM" id="SSF55874">
    <property type="entry name" value="ATPase domain of HSP90 chaperone/DNA topoisomerase II/histidine kinase"/>
    <property type="match status" value="1"/>
</dbReference>
<evidence type="ECO:0000256" key="1">
    <source>
        <dbReference type="ARBA" id="ARBA00000085"/>
    </source>
</evidence>
<dbReference type="EC" id="2.7.13.3" evidence="2"/>